<sequence length="314" mass="33350">MSVANKSLSKWQKVAGVGIVCSLALVGCDRSEQEDVTETAEVTEQESDVTENAAATAVSCDDPMVQDRLKTALKNTLNQQAQMLATNYANDAEISLASGVVTDKVNGVMIDIQNAAVLQATNNNGMTTCQASVSMTLPSEDLYQASQVQAANNQPSLQSRLAQDNIRINNNMLVDDAFTYVVGTQGGQVRTRIAGQPALITVVADVMAGSVFKSAIDDQRAQMAAERRANAQNNESQSAPTRQPRTVTPVEPIRPAEPATPPTINNPSSNQNSSTDNRAPTEAAKKPTPATAPKAVPNDESIDMVIIEDESATY</sequence>
<name>A0ABW8L7M3_9GAMM</name>
<dbReference type="RefSeq" id="WP_193006974.1">
    <property type="nucleotide sequence ID" value="NZ_CAJHAK010000003.1"/>
</dbReference>
<organism evidence="2 3">
    <name type="scientific">Psychrobacter namhaensis</name>
    <dbReference type="NCBI Taxonomy" id="292734"/>
    <lineage>
        <taxon>Bacteria</taxon>
        <taxon>Pseudomonadati</taxon>
        <taxon>Pseudomonadota</taxon>
        <taxon>Gammaproteobacteria</taxon>
        <taxon>Moraxellales</taxon>
        <taxon>Moraxellaceae</taxon>
        <taxon>Psychrobacter</taxon>
    </lineage>
</organism>
<accession>A0ABW8L7M3</accession>
<dbReference type="EMBL" id="JBJDPD010000007">
    <property type="protein sequence ID" value="MFK4000911.1"/>
    <property type="molecule type" value="Genomic_DNA"/>
</dbReference>
<feature type="compositionally biased region" description="Polar residues" evidence="1">
    <location>
        <begin position="236"/>
        <end position="246"/>
    </location>
</feature>
<reference evidence="2 3" key="1">
    <citation type="submission" date="2024-11" db="EMBL/GenBank/DDBJ databases">
        <title>The Natural Products Discovery Center: Release of the First 8490 Sequenced Strains for Exploring Actinobacteria Biosynthetic Diversity.</title>
        <authorList>
            <person name="Kalkreuter E."/>
            <person name="Kautsar S.A."/>
            <person name="Yang D."/>
            <person name="Bader C.D."/>
            <person name="Teijaro C.N."/>
            <person name="Fluegel L."/>
            <person name="Davis C.M."/>
            <person name="Simpson J.R."/>
            <person name="Lauterbach L."/>
            <person name="Steele A.D."/>
            <person name="Gui C."/>
            <person name="Meng S."/>
            <person name="Li G."/>
            <person name="Viehrig K."/>
            <person name="Ye F."/>
            <person name="Su P."/>
            <person name="Kiefer A.F."/>
            <person name="Nichols A."/>
            <person name="Cepeda A.J."/>
            <person name="Yan W."/>
            <person name="Fan B."/>
            <person name="Jiang Y."/>
            <person name="Adhikari A."/>
            <person name="Zheng C.-J."/>
            <person name="Schuster L."/>
            <person name="Cowan T.M."/>
            <person name="Smanski M.J."/>
            <person name="Chevrette M.G."/>
            <person name="De Carvalho L.P.S."/>
            <person name="Shen B."/>
        </authorList>
    </citation>
    <scope>NUCLEOTIDE SEQUENCE [LARGE SCALE GENOMIC DNA]</scope>
    <source>
        <strain evidence="2 3">NPDC077433</strain>
    </source>
</reference>
<keyword evidence="3" id="KW-1185">Reference proteome</keyword>
<evidence type="ECO:0000256" key="1">
    <source>
        <dbReference type="SAM" id="MobiDB-lite"/>
    </source>
</evidence>
<evidence type="ECO:0008006" key="4">
    <source>
        <dbReference type="Google" id="ProtNLM"/>
    </source>
</evidence>
<proteinExistence type="predicted"/>
<feature type="region of interest" description="Disordered" evidence="1">
    <location>
        <begin position="223"/>
        <end position="314"/>
    </location>
</feature>
<feature type="compositionally biased region" description="Polar residues" evidence="1">
    <location>
        <begin position="262"/>
        <end position="278"/>
    </location>
</feature>
<dbReference type="PROSITE" id="PS51257">
    <property type="entry name" value="PROKAR_LIPOPROTEIN"/>
    <property type="match status" value="1"/>
</dbReference>
<feature type="compositionally biased region" description="Low complexity" evidence="1">
    <location>
        <begin position="280"/>
        <end position="295"/>
    </location>
</feature>
<evidence type="ECO:0000313" key="3">
    <source>
        <dbReference type="Proteomes" id="UP001620234"/>
    </source>
</evidence>
<protein>
    <recommendedName>
        <fullName evidence="4">Lipoprotein</fullName>
    </recommendedName>
</protein>
<evidence type="ECO:0000313" key="2">
    <source>
        <dbReference type="EMBL" id="MFK4000911.1"/>
    </source>
</evidence>
<comment type="caution">
    <text evidence="2">The sequence shown here is derived from an EMBL/GenBank/DDBJ whole genome shotgun (WGS) entry which is preliminary data.</text>
</comment>
<gene>
    <name evidence="2" type="ORF">ACI2I3_06110</name>
</gene>
<feature type="compositionally biased region" description="Acidic residues" evidence="1">
    <location>
        <begin position="300"/>
        <end position="314"/>
    </location>
</feature>
<dbReference type="Proteomes" id="UP001620234">
    <property type="component" value="Unassembled WGS sequence"/>
</dbReference>